<evidence type="ECO:0000256" key="1">
    <source>
        <dbReference type="SAM" id="Phobius"/>
    </source>
</evidence>
<evidence type="ECO:0008006" key="4">
    <source>
        <dbReference type="Google" id="ProtNLM"/>
    </source>
</evidence>
<sequence length="433" mass="48105">MAPRRGGGISFGDSGSSGYTVSACSQSGWWGLSTTITSAIFLAVYLGITIWHLFFMVKSRQVKGVPMLLRFRFAACLFCFFLSSLLESIYRGAHECGNMALSDYMIGMIPVRIFLHLAWLFLIFVVLFPMSRAIRVTRRMLIPQQGENKSKQHRNKNIERAIQGIFLSLMIIAITIHMFIHALNQTEARDSLGDFHRYQRRPGEEESYAAFPFLQLFSNVIFLGVSRSRMAGLVHVTDLRLRRIKSRYNTFKIILLLRSVFIIIDTIVFDLADTQSAIGLYLVLLIQKCFDALLLVYIVLLTKSVRTLGGPRAAQSIPALAPASTAQTQAVMPANNPPFMAPAYAYPLSQSPHQPTIAASSNAPCTGRAIPTAFVPGTYPGYGQEYAYSIPSPGQHPGQLEIQMQTQGQTQAQAQAQGQWVFVPHEQGTSGQR</sequence>
<evidence type="ECO:0000313" key="3">
    <source>
        <dbReference type="Proteomes" id="UP001610563"/>
    </source>
</evidence>
<comment type="caution">
    <text evidence="2">The sequence shown here is derived from an EMBL/GenBank/DDBJ whole genome shotgun (WGS) entry which is preliminary data.</text>
</comment>
<feature type="transmembrane region" description="Helical" evidence="1">
    <location>
        <begin position="69"/>
        <end position="89"/>
    </location>
</feature>
<reference evidence="2 3" key="1">
    <citation type="submission" date="2024-07" db="EMBL/GenBank/DDBJ databases">
        <title>Section-level genome sequencing and comparative genomics of Aspergillus sections Usti and Cavernicolus.</title>
        <authorList>
            <consortium name="Lawrence Berkeley National Laboratory"/>
            <person name="Nybo J.L."/>
            <person name="Vesth T.C."/>
            <person name="Theobald S."/>
            <person name="Frisvad J.C."/>
            <person name="Larsen T.O."/>
            <person name="Kjaerboelling I."/>
            <person name="Rothschild-Mancinelli K."/>
            <person name="Lyhne E.K."/>
            <person name="Kogle M.E."/>
            <person name="Barry K."/>
            <person name="Clum A."/>
            <person name="Na H."/>
            <person name="Ledsgaard L."/>
            <person name="Lin J."/>
            <person name="Lipzen A."/>
            <person name="Kuo A."/>
            <person name="Riley R."/>
            <person name="Mondo S."/>
            <person name="Labutti K."/>
            <person name="Haridas S."/>
            <person name="Pangalinan J."/>
            <person name="Salamov A.A."/>
            <person name="Simmons B.A."/>
            <person name="Magnuson J.K."/>
            <person name="Chen J."/>
            <person name="Drula E."/>
            <person name="Henrissat B."/>
            <person name="Wiebenga A."/>
            <person name="Lubbers R.J."/>
            <person name="Gomes A.C."/>
            <person name="Makela M.R."/>
            <person name="Stajich J."/>
            <person name="Grigoriev I.V."/>
            <person name="Mortensen U.H."/>
            <person name="De Vries R.P."/>
            <person name="Baker S.E."/>
            <person name="Andersen M.R."/>
        </authorList>
    </citation>
    <scope>NUCLEOTIDE SEQUENCE [LARGE SCALE GENOMIC DNA]</scope>
    <source>
        <strain evidence="2 3">CBS 209.92</strain>
    </source>
</reference>
<organism evidence="2 3">
    <name type="scientific">Aspergillus keveii</name>
    <dbReference type="NCBI Taxonomy" id="714993"/>
    <lineage>
        <taxon>Eukaryota</taxon>
        <taxon>Fungi</taxon>
        <taxon>Dikarya</taxon>
        <taxon>Ascomycota</taxon>
        <taxon>Pezizomycotina</taxon>
        <taxon>Eurotiomycetes</taxon>
        <taxon>Eurotiomycetidae</taxon>
        <taxon>Eurotiales</taxon>
        <taxon>Aspergillaceae</taxon>
        <taxon>Aspergillus</taxon>
        <taxon>Aspergillus subgen. Nidulantes</taxon>
    </lineage>
</organism>
<accession>A0ABR4FHA9</accession>
<dbReference type="PROSITE" id="PS51257">
    <property type="entry name" value="PROKAR_LIPOPROTEIN"/>
    <property type="match status" value="1"/>
</dbReference>
<keyword evidence="1" id="KW-0472">Membrane</keyword>
<keyword evidence="1" id="KW-0812">Transmembrane</keyword>
<gene>
    <name evidence="2" type="ORF">BJX66DRAFT_173778</name>
</gene>
<feature type="transmembrane region" description="Helical" evidence="1">
    <location>
        <begin position="109"/>
        <end position="130"/>
    </location>
</feature>
<feature type="transmembrane region" description="Helical" evidence="1">
    <location>
        <begin position="250"/>
        <end position="272"/>
    </location>
</feature>
<dbReference type="Proteomes" id="UP001610563">
    <property type="component" value="Unassembled WGS sequence"/>
</dbReference>
<keyword evidence="1" id="KW-1133">Transmembrane helix</keyword>
<keyword evidence="3" id="KW-1185">Reference proteome</keyword>
<evidence type="ECO:0000313" key="2">
    <source>
        <dbReference type="EMBL" id="KAL2782614.1"/>
    </source>
</evidence>
<feature type="transmembrane region" description="Helical" evidence="1">
    <location>
        <begin position="36"/>
        <end position="57"/>
    </location>
</feature>
<proteinExistence type="predicted"/>
<feature type="transmembrane region" description="Helical" evidence="1">
    <location>
        <begin position="207"/>
        <end position="225"/>
    </location>
</feature>
<name>A0ABR4FHA9_9EURO</name>
<feature type="transmembrane region" description="Helical" evidence="1">
    <location>
        <begin position="161"/>
        <end position="180"/>
    </location>
</feature>
<feature type="transmembrane region" description="Helical" evidence="1">
    <location>
        <begin position="278"/>
        <end position="302"/>
    </location>
</feature>
<dbReference type="EMBL" id="JBFTWV010000371">
    <property type="protein sequence ID" value="KAL2782614.1"/>
    <property type="molecule type" value="Genomic_DNA"/>
</dbReference>
<protein>
    <recommendedName>
        <fullName evidence="4">Integral membrane protein</fullName>
    </recommendedName>
</protein>